<keyword evidence="7" id="KW-0653">Protein transport</keyword>
<dbReference type="OrthoDB" id="952702at2"/>
<organism evidence="9 10">
    <name type="scientific">Flavobacterium faecale</name>
    <dbReference type="NCBI Taxonomy" id="1355330"/>
    <lineage>
        <taxon>Bacteria</taxon>
        <taxon>Pseudomonadati</taxon>
        <taxon>Bacteroidota</taxon>
        <taxon>Flavobacteriia</taxon>
        <taxon>Flavobacteriales</taxon>
        <taxon>Flavobacteriaceae</taxon>
        <taxon>Flavobacterium</taxon>
    </lineage>
</organism>
<dbReference type="GO" id="GO:0005886">
    <property type="term" value="C:plasma membrane"/>
    <property type="evidence" value="ECO:0007669"/>
    <property type="project" value="UniProtKB-SubCell"/>
</dbReference>
<keyword evidence="5 8" id="KW-1133">Transmembrane helix</keyword>
<proteinExistence type="inferred from homology"/>
<keyword evidence="7" id="KW-0813">Transport</keyword>
<evidence type="ECO:0000256" key="4">
    <source>
        <dbReference type="ARBA" id="ARBA00022692"/>
    </source>
</evidence>
<comment type="similarity">
    <text evidence="2 7">Belongs to the ExbD/TolR family.</text>
</comment>
<evidence type="ECO:0000256" key="5">
    <source>
        <dbReference type="ARBA" id="ARBA00022989"/>
    </source>
</evidence>
<evidence type="ECO:0000256" key="6">
    <source>
        <dbReference type="ARBA" id="ARBA00023136"/>
    </source>
</evidence>
<dbReference type="InterPro" id="IPR003400">
    <property type="entry name" value="ExbD"/>
</dbReference>
<dbReference type="KEGG" id="ffa:FFWV33_13610"/>
<gene>
    <name evidence="9" type="ORF">FFWV33_13610</name>
</gene>
<protein>
    <recommendedName>
        <fullName evidence="11">Biopolymer transporter ExbD</fullName>
    </recommendedName>
</protein>
<evidence type="ECO:0000256" key="3">
    <source>
        <dbReference type="ARBA" id="ARBA00022475"/>
    </source>
</evidence>
<keyword evidence="10" id="KW-1185">Reference proteome</keyword>
<evidence type="ECO:0000313" key="9">
    <source>
        <dbReference type="EMBL" id="AWG22489.1"/>
    </source>
</evidence>
<evidence type="ECO:0000256" key="7">
    <source>
        <dbReference type="RuleBase" id="RU003879"/>
    </source>
</evidence>
<keyword evidence="4 7" id="KW-0812">Transmembrane</keyword>
<evidence type="ECO:0008006" key="11">
    <source>
        <dbReference type="Google" id="ProtNLM"/>
    </source>
</evidence>
<dbReference type="AlphaFoldDB" id="A0A2S1LFK6"/>
<evidence type="ECO:0000313" key="10">
    <source>
        <dbReference type="Proteomes" id="UP000244527"/>
    </source>
</evidence>
<keyword evidence="3" id="KW-1003">Cell membrane</keyword>
<reference evidence="9 10" key="1">
    <citation type="submission" date="2017-04" db="EMBL/GenBank/DDBJ databases">
        <title>Compelte genome sequence of WV33.</title>
        <authorList>
            <person name="Lee P.C."/>
        </authorList>
    </citation>
    <scope>NUCLEOTIDE SEQUENCE [LARGE SCALE GENOMIC DNA]</scope>
    <source>
        <strain evidence="9 10">WV33</strain>
    </source>
</reference>
<evidence type="ECO:0000256" key="8">
    <source>
        <dbReference type="SAM" id="Phobius"/>
    </source>
</evidence>
<accession>A0A2S1LFK6</accession>
<dbReference type="Proteomes" id="UP000244527">
    <property type="component" value="Chromosome"/>
</dbReference>
<evidence type="ECO:0000256" key="1">
    <source>
        <dbReference type="ARBA" id="ARBA00004162"/>
    </source>
</evidence>
<keyword evidence="6 8" id="KW-0472">Membrane</keyword>
<dbReference type="Pfam" id="PF02472">
    <property type="entry name" value="ExbD"/>
    <property type="match status" value="1"/>
</dbReference>
<evidence type="ECO:0000256" key="2">
    <source>
        <dbReference type="ARBA" id="ARBA00005811"/>
    </source>
</evidence>
<sequence>MKNLNSKIRSKKLNNRVDLTAMTSISFLLLMFFMVSKEMGKSRMIEYTSGNDWTCGNFGCYNPDPSRIITILLGEEDTATAYQGTIQYPVFKPKQFDLQQNDMAFDIKSKNKLILKYSAALGKPDRGAIVIIKPSSTSKYGNLIAVLDLLEINKIDNYSIVNEFTPEERVLLKKYKG</sequence>
<feature type="transmembrane region" description="Helical" evidence="8">
    <location>
        <begin position="19"/>
        <end position="35"/>
    </location>
</feature>
<dbReference type="RefSeq" id="WP_108741416.1">
    <property type="nucleotide sequence ID" value="NZ_CP020918.1"/>
</dbReference>
<name>A0A2S1LFK6_9FLAO</name>
<dbReference type="GO" id="GO:0015031">
    <property type="term" value="P:protein transport"/>
    <property type="evidence" value="ECO:0007669"/>
    <property type="project" value="UniProtKB-KW"/>
</dbReference>
<dbReference type="EMBL" id="CP020918">
    <property type="protein sequence ID" value="AWG22489.1"/>
    <property type="molecule type" value="Genomic_DNA"/>
</dbReference>
<dbReference type="GO" id="GO:0022857">
    <property type="term" value="F:transmembrane transporter activity"/>
    <property type="evidence" value="ECO:0007669"/>
    <property type="project" value="InterPro"/>
</dbReference>
<comment type="subcellular location">
    <subcellularLocation>
        <location evidence="1">Cell membrane</location>
        <topology evidence="1">Single-pass membrane protein</topology>
    </subcellularLocation>
    <subcellularLocation>
        <location evidence="7">Cell membrane</location>
        <topology evidence="7">Single-pass type II membrane protein</topology>
    </subcellularLocation>
</comment>